<reference evidence="3 4" key="1">
    <citation type="journal article" date="2024" name="Nat. Commun.">
        <title>Phylogenomics reveals the evolutionary origins of lichenization in chlorophyte algae.</title>
        <authorList>
            <person name="Puginier C."/>
            <person name="Libourel C."/>
            <person name="Otte J."/>
            <person name="Skaloud P."/>
            <person name="Haon M."/>
            <person name="Grisel S."/>
            <person name="Petersen M."/>
            <person name="Berrin J.G."/>
            <person name="Delaux P.M."/>
            <person name="Dal Grande F."/>
            <person name="Keller J."/>
        </authorList>
    </citation>
    <scope>NUCLEOTIDE SEQUENCE [LARGE SCALE GENOMIC DNA]</scope>
    <source>
        <strain evidence="3 4">SAG 216-7</strain>
    </source>
</reference>
<organism evidence="3 4">
    <name type="scientific">Coccomyxa subellipsoidea</name>
    <dbReference type="NCBI Taxonomy" id="248742"/>
    <lineage>
        <taxon>Eukaryota</taxon>
        <taxon>Viridiplantae</taxon>
        <taxon>Chlorophyta</taxon>
        <taxon>core chlorophytes</taxon>
        <taxon>Trebouxiophyceae</taxon>
        <taxon>Trebouxiophyceae incertae sedis</taxon>
        <taxon>Coccomyxaceae</taxon>
        <taxon>Coccomyxa</taxon>
    </lineage>
</organism>
<accession>A0ABR2YBW8</accession>
<feature type="signal peptide" evidence="2">
    <location>
        <begin position="1"/>
        <end position="27"/>
    </location>
</feature>
<comment type="caution">
    <text evidence="3">The sequence shown here is derived from an EMBL/GenBank/DDBJ whole genome shotgun (WGS) entry which is preliminary data.</text>
</comment>
<evidence type="ECO:0000256" key="2">
    <source>
        <dbReference type="SAM" id="SignalP"/>
    </source>
</evidence>
<dbReference type="InterPro" id="IPR032675">
    <property type="entry name" value="LRR_dom_sf"/>
</dbReference>
<keyword evidence="2" id="KW-0732">Signal</keyword>
<name>A0ABR2YBW8_9CHLO</name>
<evidence type="ECO:0000256" key="1">
    <source>
        <dbReference type="ARBA" id="ARBA00004430"/>
    </source>
</evidence>
<dbReference type="EMBL" id="JALJOT010000016">
    <property type="protein sequence ID" value="KAK9902023.1"/>
    <property type="molecule type" value="Genomic_DNA"/>
</dbReference>
<gene>
    <name evidence="3" type="ORF">WJX75_001487</name>
</gene>
<comment type="subcellular location">
    <subcellularLocation>
        <location evidence="1">Cytoplasm</location>
        <location evidence="1">Cytoskeleton</location>
        <location evidence="1">Cilium axoneme</location>
    </subcellularLocation>
</comment>
<dbReference type="Gene3D" id="3.80.10.10">
    <property type="entry name" value="Ribonuclease Inhibitor"/>
    <property type="match status" value="1"/>
</dbReference>
<protein>
    <recommendedName>
        <fullName evidence="5">L domain-like protein</fullName>
    </recommendedName>
</protein>
<proteinExistence type="predicted"/>
<keyword evidence="4" id="KW-1185">Reference proteome</keyword>
<evidence type="ECO:0000313" key="3">
    <source>
        <dbReference type="EMBL" id="KAK9902023.1"/>
    </source>
</evidence>
<feature type="chain" id="PRO_5047049322" description="L domain-like protein" evidence="2">
    <location>
        <begin position="28"/>
        <end position="121"/>
    </location>
</feature>
<dbReference type="Proteomes" id="UP001491310">
    <property type="component" value="Unassembled WGS sequence"/>
</dbReference>
<evidence type="ECO:0000313" key="4">
    <source>
        <dbReference type="Proteomes" id="UP001491310"/>
    </source>
</evidence>
<evidence type="ECO:0008006" key="5">
    <source>
        <dbReference type="Google" id="ProtNLM"/>
    </source>
</evidence>
<sequence length="121" mass="12963">MAILRIFQAVLLTALLQVLALSSQCGAQQPELECENLYCTASGIVGLQNMTYPYPVSSSAQFDLVITLTSRVGDVDLLDGSIPDSYGGLVNLHTLKLEHNRLSGPLLPGSTSDDRGDDIQI</sequence>